<gene>
    <name evidence="4" type="ORF">PMIN01_12583</name>
</gene>
<evidence type="ECO:0000256" key="3">
    <source>
        <dbReference type="SAM" id="MobiDB-lite"/>
    </source>
</evidence>
<dbReference type="InterPro" id="IPR042086">
    <property type="entry name" value="MeTrfase_capping"/>
</dbReference>
<dbReference type="GO" id="GO:0008168">
    <property type="term" value="F:methyltransferase activity"/>
    <property type="evidence" value="ECO:0007669"/>
    <property type="project" value="InterPro"/>
</dbReference>
<dbReference type="Pfam" id="PF03492">
    <property type="entry name" value="Methyltransf_7"/>
    <property type="match status" value="1"/>
</dbReference>
<proteinExistence type="predicted"/>
<protein>
    <recommendedName>
        <fullName evidence="6">S-adenosyl-L-methionine-dependent methyltransferase</fullName>
    </recommendedName>
</protein>
<dbReference type="Gene3D" id="3.40.50.150">
    <property type="entry name" value="Vaccinia Virus protein VP39"/>
    <property type="match status" value="1"/>
</dbReference>
<comment type="caution">
    <text evidence="4">The sequence shown here is derived from an EMBL/GenBank/DDBJ whole genome shotgun (WGS) entry which is preliminary data.</text>
</comment>
<keyword evidence="2" id="KW-0460">Magnesium</keyword>
<dbReference type="Gene3D" id="1.10.1200.270">
    <property type="entry name" value="Methyltransferase, alpha-helical capping domain"/>
    <property type="match status" value="1"/>
</dbReference>
<feature type="compositionally biased region" description="Basic and acidic residues" evidence="3">
    <location>
        <begin position="1"/>
        <end position="10"/>
    </location>
</feature>
<dbReference type="PANTHER" id="PTHR31009">
    <property type="entry name" value="S-ADENOSYL-L-METHIONINE:CARBOXYL METHYLTRANSFERASE FAMILY PROTEIN"/>
    <property type="match status" value="1"/>
</dbReference>
<accession>A0A9P6G6F0</accession>
<dbReference type="InterPro" id="IPR029063">
    <property type="entry name" value="SAM-dependent_MTases_sf"/>
</dbReference>
<name>A0A9P6G6F0_9PLEO</name>
<dbReference type="OrthoDB" id="1523883at2759"/>
<keyword evidence="5" id="KW-1185">Reference proteome</keyword>
<evidence type="ECO:0000313" key="5">
    <source>
        <dbReference type="Proteomes" id="UP000756921"/>
    </source>
</evidence>
<dbReference type="InterPro" id="IPR005299">
    <property type="entry name" value="MeTrfase_7"/>
</dbReference>
<evidence type="ECO:0000256" key="1">
    <source>
        <dbReference type="ARBA" id="ARBA00022723"/>
    </source>
</evidence>
<dbReference type="GO" id="GO:0046872">
    <property type="term" value="F:metal ion binding"/>
    <property type="evidence" value="ECO:0007669"/>
    <property type="project" value="UniProtKB-KW"/>
</dbReference>
<evidence type="ECO:0008006" key="6">
    <source>
        <dbReference type="Google" id="ProtNLM"/>
    </source>
</evidence>
<keyword evidence="1" id="KW-0479">Metal-binding</keyword>
<organism evidence="4 5">
    <name type="scientific">Paraphaeosphaeria minitans</name>
    <dbReference type="NCBI Taxonomy" id="565426"/>
    <lineage>
        <taxon>Eukaryota</taxon>
        <taxon>Fungi</taxon>
        <taxon>Dikarya</taxon>
        <taxon>Ascomycota</taxon>
        <taxon>Pezizomycotina</taxon>
        <taxon>Dothideomycetes</taxon>
        <taxon>Pleosporomycetidae</taxon>
        <taxon>Pleosporales</taxon>
        <taxon>Massarineae</taxon>
        <taxon>Didymosphaeriaceae</taxon>
        <taxon>Paraphaeosphaeria</taxon>
    </lineage>
</organism>
<feature type="region of interest" description="Disordered" evidence="3">
    <location>
        <begin position="1"/>
        <end position="27"/>
    </location>
</feature>
<evidence type="ECO:0000256" key="2">
    <source>
        <dbReference type="ARBA" id="ARBA00022842"/>
    </source>
</evidence>
<sequence>MPYLPSHHDPVVASEKATHTHSTSSDTASNAGTFAYAANSAFQRSIYQKCEPYLPDLEGLKTITIVDYGCGPGQNWTYGLDLLLLRADEDVQYQIILNDGLKTDWNEVAQVVHGYRVGQRGHQHGHFAVLPGTFYDQIMPDQTVDVGTAWSSFHWLEKTPPPMDIPPDENYYTAWQAHIRSQGLTDLTKLLRLRAREIKPGGHLLVVIPTTPASSVKVYWEAFQQASLSCLTDGTITPEQWRAFRAPFFQPTEDDLRQILATVQDLWHLPMPWSYPTLAHPAWTALQGSEKTQQDYEEYVDGIAGFFMALIRDVLVRALRGGEVTSAERPAPNEEAILQQATTSFREAILSDGLRNKRPESCWLVMRLVREHGAKMSEAKANL</sequence>
<dbReference type="AlphaFoldDB" id="A0A9P6G6F0"/>
<dbReference type="EMBL" id="WJXW01000016">
    <property type="protein sequence ID" value="KAF9729719.1"/>
    <property type="molecule type" value="Genomic_DNA"/>
</dbReference>
<dbReference type="Proteomes" id="UP000756921">
    <property type="component" value="Unassembled WGS sequence"/>
</dbReference>
<reference evidence="4" key="1">
    <citation type="journal article" date="2020" name="Mol. Plant Microbe Interact.">
        <title>Genome Sequence of the Biocontrol Agent Coniothyrium minitans strain Conio (IMI 134523).</title>
        <authorList>
            <person name="Patel D."/>
            <person name="Shittu T.A."/>
            <person name="Baroncelli R."/>
            <person name="Muthumeenakshi S."/>
            <person name="Osborne T.H."/>
            <person name="Janganan T.K."/>
            <person name="Sreenivasaprasad S."/>
        </authorList>
    </citation>
    <scope>NUCLEOTIDE SEQUENCE</scope>
    <source>
        <strain evidence="4">Conio</strain>
    </source>
</reference>
<evidence type="ECO:0000313" key="4">
    <source>
        <dbReference type="EMBL" id="KAF9729719.1"/>
    </source>
</evidence>
<dbReference type="SUPFAM" id="SSF53335">
    <property type="entry name" value="S-adenosyl-L-methionine-dependent methyltransferases"/>
    <property type="match status" value="1"/>
</dbReference>